<evidence type="ECO:0008006" key="4">
    <source>
        <dbReference type="Google" id="ProtNLM"/>
    </source>
</evidence>
<organism evidence="2 3">
    <name type="scientific">Collimonas fungivorans (strain Ter331)</name>
    <dbReference type="NCBI Taxonomy" id="1005048"/>
    <lineage>
        <taxon>Bacteria</taxon>
        <taxon>Pseudomonadati</taxon>
        <taxon>Pseudomonadota</taxon>
        <taxon>Betaproteobacteria</taxon>
        <taxon>Burkholderiales</taxon>
        <taxon>Oxalobacteraceae</taxon>
        <taxon>Collimonas</taxon>
    </lineage>
</organism>
<accession>G0AAT8</accession>
<proteinExistence type="predicted"/>
<dbReference type="HOGENOM" id="CLU_1802821_0_0_4"/>
<feature type="region of interest" description="Disordered" evidence="1">
    <location>
        <begin position="14"/>
        <end position="52"/>
    </location>
</feature>
<reference evidence="2 3" key="5">
    <citation type="journal article" date="2011" name="ISME J.">
        <title>Dual transcriptional profiling of a bacterial/fungal confrontation: Collimonas fungivorans versus Aspergillus niger.</title>
        <authorList>
            <person name="Mela F."/>
            <person name="Fritsche K."/>
            <person name="de Boer W."/>
            <person name="van Veen J.A."/>
            <person name="de Graaff L.H."/>
            <person name="van den Berg M."/>
            <person name="Leveau J.H."/>
        </authorList>
    </citation>
    <scope>NUCLEOTIDE SEQUENCE [LARGE SCALE GENOMIC DNA]</scope>
    <source>
        <strain evidence="2 3">Ter331</strain>
    </source>
</reference>
<sequence>MLIVKPLHFVSSMDATHKQPQQMQVRRSPRQDPTGCTKPVPPSPLPSTLSEKKMNMKQVIAGFAILAAAGSALADAPYPPETPFASTKSRADVQAELVQAQKDGSLAVARNQYPVVAAVGQPETRAEVVSQLNKAEPSVYNGN</sequence>
<dbReference type="eggNOG" id="ENOG503159V">
    <property type="taxonomic scope" value="Bacteria"/>
</dbReference>
<dbReference type="STRING" id="1005048.CFU_3638"/>
<dbReference type="InterPro" id="IPR025421">
    <property type="entry name" value="DUF4148"/>
</dbReference>
<evidence type="ECO:0000313" key="2">
    <source>
        <dbReference type="EMBL" id="AEK63462.1"/>
    </source>
</evidence>
<reference evidence="2 3" key="1">
    <citation type="journal article" date="2004" name="Environ. Microbiol.">
        <title>Phylogeny-function analysis of (meta)genomic libraries: screening for expression of ribosomal RNA genes by large-insert library fluorescent in situ hybridization (LIL-FISH).</title>
        <authorList>
            <person name="Leveau J.H."/>
            <person name="Gerards S."/>
            <person name="de Boer W."/>
            <person name="van Veen J.A."/>
        </authorList>
    </citation>
    <scope>NUCLEOTIDE SEQUENCE [LARGE SCALE GENOMIC DNA]</scope>
    <source>
        <strain evidence="2 3">Ter331</strain>
    </source>
</reference>
<dbReference type="KEGG" id="cfu:CFU_3638"/>
<dbReference type="Proteomes" id="UP000008392">
    <property type="component" value="Chromosome"/>
</dbReference>
<evidence type="ECO:0000313" key="3">
    <source>
        <dbReference type="Proteomes" id="UP000008392"/>
    </source>
</evidence>
<evidence type="ECO:0000256" key="1">
    <source>
        <dbReference type="SAM" id="MobiDB-lite"/>
    </source>
</evidence>
<reference evidence="2 3" key="2">
    <citation type="journal article" date="2006" name="J. Microbiol. Methods">
        <title>Genomic flank-sequencing of plasposon insertion sites for rapid identification of functional genes.</title>
        <authorList>
            <person name="Leveau J.H."/>
            <person name="Gerards S."/>
            <person name="Fritsche K."/>
            <person name="Zondag G."/>
            <person name="van Veen J.A."/>
        </authorList>
    </citation>
    <scope>NUCLEOTIDE SEQUENCE [LARGE SCALE GENOMIC DNA]</scope>
    <source>
        <strain evidence="2 3">Ter331</strain>
    </source>
</reference>
<keyword evidence="3" id="KW-1185">Reference proteome</keyword>
<name>G0AAT8_COLFT</name>
<dbReference type="EMBL" id="CP002745">
    <property type="protein sequence ID" value="AEK63462.1"/>
    <property type="molecule type" value="Genomic_DNA"/>
</dbReference>
<reference evidence="2 3" key="3">
    <citation type="journal article" date="2008" name="FEMS Microbiol. Ecol.">
        <title>Identification and characterization of genes underlying chitinolysis in Collimonas fungivorans Ter331.</title>
        <authorList>
            <person name="Fritsche K."/>
            <person name="de Boer W."/>
            <person name="Gerards S."/>
            <person name="van den Berg M."/>
            <person name="van Veen J.A."/>
            <person name="Leveau J.H."/>
        </authorList>
    </citation>
    <scope>NUCLEOTIDE SEQUENCE [LARGE SCALE GENOMIC DNA]</scope>
    <source>
        <strain evidence="2 3">Ter331</strain>
    </source>
</reference>
<dbReference type="AlphaFoldDB" id="G0AAT8"/>
<gene>
    <name evidence="2" type="ordered locus">CFU_3638</name>
</gene>
<reference evidence="3" key="6">
    <citation type="submission" date="2011-05" db="EMBL/GenBank/DDBJ databases">
        <title>Complete sequence of Collimonas fungivorans Ter331.</title>
        <authorList>
            <person name="Leveau J.H."/>
        </authorList>
    </citation>
    <scope>NUCLEOTIDE SEQUENCE [LARGE SCALE GENOMIC DNA]</scope>
    <source>
        <strain evidence="3">Ter331</strain>
    </source>
</reference>
<protein>
    <recommendedName>
        <fullName evidence="4">DUF4148 domain-containing protein</fullName>
    </recommendedName>
</protein>
<reference evidence="2 3" key="4">
    <citation type="journal article" date="2010" name="Environ. Microbiol.">
        <title>The bacterial genus Collimonas: mycophagy, weathering and other adaptive solutions to life in oligotrophic soil environments.</title>
        <authorList>
            <person name="Leveau J.H."/>
            <person name="Uroz S."/>
            <person name="de Boer W."/>
        </authorList>
    </citation>
    <scope>NUCLEOTIDE SEQUENCE [LARGE SCALE GENOMIC DNA]</scope>
    <source>
        <strain evidence="2 3">Ter331</strain>
    </source>
</reference>
<dbReference type="Pfam" id="PF13663">
    <property type="entry name" value="DUF4148"/>
    <property type="match status" value="1"/>
</dbReference>